<dbReference type="AlphaFoldDB" id="A0A8H3IYN2"/>
<evidence type="ECO:0000256" key="1">
    <source>
        <dbReference type="SAM" id="MobiDB-lite"/>
    </source>
</evidence>
<sequence>MVLILDLSNELLHRIIQAIPRNDILSLSLTSKWFHVLCAKALKRHLTLKKYCTVSFGNYWGDFDRIHRSYNPKVHVDAKDAILLIEDMIRDPEIMEYPETMCLGNCRDVGDNRLEYEPWDNDEKEIRRKRQSVITHRYNELKEMVEDCEFIPEEEKETSFAALCYTGNEGVAVGLALTMLPNLKRIATQDWMRSYSSDRICPIIARIAEANQNPHSIAHNKALANLREFFMSHRDDEGGEDLTLFIPFAMLPSMRYLGGTEISAEYSYIPGLELRSNSSLVTEIELLESAISAEDFDELLCGILALRKFVYHYNNLVNFDCRYEVKGIVGLLRKYAASSLQHLDIVANFSDARSKDAERQQCVGFLSMFTALEVIRLEDVAFQVPSLDSDLNDESSGNGCSDAQQEGYSQEADDAQEEGYSQEADDAQEEDDAREEDDIEIEGDANQEDDFEEQDGAEEAVDVENESSLEQTTMNRLVDFLPVSVESLTLVQIVKDARRQELLCGLLKERSEKLPQLRILMYEGNDPVDAATIVAFEESGLIVDSRARSSESWAVEEPKAI</sequence>
<proteinExistence type="predicted"/>
<comment type="caution">
    <text evidence="2">The sequence shown here is derived from an EMBL/GenBank/DDBJ whole genome shotgun (WGS) entry which is preliminary data.</text>
</comment>
<keyword evidence="3" id="KW-1185">Reference proteome</keyword>
<feature type="region of interest" description="Disordered" evidence="1">
    <location>
        <begin position="388"/>
        <end position="469"/>
    </location>
</feature>
<evidence type="ECO:0008006" key="4">
    <source>
        <dbReference type="Google" id="ProtNLM"/>
    </source>
</evidence>
<feature type="compositionally biased region" description="Polar residues" evidence="1">
    <location>
        <begin position="394"/>
        <end position="408"/>
    </location>
</feature>
<evidence type="ECO:0000313" key="2">
    <source>
        <dbReference type="EMBL" id="CAF9933069.1"/>
    </source>
</evidence>
<name>A0A8H3IYN2_9LECA</name>
<dbReference type="SUPFAM" id="SSF81383">
    <property type="entry name" value="F-box domain"/>
    <property type="match status" value="1"/>
</dbReference>
<gene>
    <name evidence="2" type="ORF">HETSPECPRED_008522</name>
</gene>
<dbReference type="Proteomes" id="UP000664521">
    <property type="component" value="Unassembled WGS sequence"/>
</dbReference>
<dbReference type="OrthoDB" id="5421601at2759"/>
<protein>
    <recommendedName>
        <fullName evidence="4">F-box domain-containing protein</fullName>
    </recommendedName>
</protein>
<dbReference type="InterPro" id="IPR036047">
    <property type="entry name" value="F-box-like_dom_sf"/>
</dbReference>
<organism evidence="2 3">
    <name type="scientific">Heterodermia speciosa</name>
    <dbReference type="NCBI Taxonomy" id="116794"/>
    <lineage>
        <taxon>Eukaryota</taxon>
        <taxon>Fungi</taxon>
        <taxon>Dikarya</taxon>
        <taxon>Ascomycota</taxon>
        <taxon>Pezizomycotina</taxon>
        <taxon>Lecanoromycetes</taxon>
        <taxon>OSLEUM clade</taxon>
        <taxon>Lecanoromycetidae</taxon>
        <taxon>Caliciales</taxon>
        <taxon>Physciaceae</taxon>
        <taxon>Heterodermia</taxon>
    </lineage>
</organism>
<feature type="compositionally biased region" description="Acidic residues" evidence="1">
    <location>
        <begin position="423"/>
        <end position="467"/>
    </location>
</feature>
<reference evidence="2" key="1">
    <citation type="submission" date="2021-03" db="EMBL/GenBank/DDBJ databases">
        <authorList>
            <person name="Tagirdzhanova G."/>
        </authorList>
    </citation>
    <scope>NUCLEOTIDE SEQUENCE</scope>
</reference>
<accession>A0A8H3IYN2</accession>
<evidence type="ECO:0000313" key="3">
    <source>
        <dbReference type="Proteomes" id="UP000664521"/>
    </source>
</evidence>
<dbReference type="EMBL" id="CAJPDS010000066">
    <property type="protein sequence ID" value="CAF9933069.1"/>
    <property type="molecule type" value="Genomic_DNA"/>
</dbReference>